<reference evidence="1" key="1">
    <citation type="submission" date="2015-05" db="EMBL/GenBank/DDBJ databases">
        <title>Permanent draft genome of Rhodopirellula islandicus K833.</title>
        <authorList>
            <person name="Kizina J."/>
            <person name="Richter M."/>
            <person name="Glockner F.O."/>
            <person name="Harder J."/>
        </authorList>
    </citation>
    <scope>NUCLEOTIDE SEQUENCE [LARGE SCALE GENOMIC DNA]</scope>
    <source>
        <strain evidence="1">K833</strain>
    </source>
</reference>
<dbReference type="STRING" id="595434.RISK_001012"/>
<name>A0A0J1BL02_RHOIS</name>
<protein>
    <submittedName>
        <fullName evidence="1">Uncharacterized protein</fullName>
    </submittedName>
</protein>
<dbReference type="AlphaFoldDB" id="A0A0J1BL02"/>
<dbReference type="Proteomes" id="UP000036367">
    <property type="component" value="Unassembled WGS sequence"/>
</dbReference>
<proteinExistence type="predicted"/>
<keyword evidence="2" id="KW-1185">Reference proteome</keyword>
<accession>A0A0J1BL02</accession>
<dbReference type="EMBL" id="LECT01000007">
    <property type="protein sequence ID" value="KLU07211.1"/>
    <property type="molecule type" value="Genomic_DNA"/>
</dbReference>
<gene>
    <name evidence="1" type="ORF">RISK_001012</name>
</gene>
<dbReference type="PATRIC" id="fig|595434.4.peg.971"/>
<organism evidence="1 2">
    <name type="scientific">Rhodopirellula islandica</name>
    <dbReference type="NCBI Taxonomy" id="595434"/>
    <lineage>
        <taxon>Bacteria</taxon>
        <taxon>Pseudomonadati</taxon>
        <taxon>Planctomycetota</taxon>
        <taxon>Planctomycetia</taxon>
        <taxon>Pirellulales</taxon>
        <taxon>Pirellulaceae</taxon>
        <taxon>Rhodopirellula</taxon>
    </lineage>
</organism>
<sequence>MKQVGKSLSAFELFWQTPLFPRASWANAGLRNVWCYGTHSFAHVFIPVGMSDGSRR</sequence>
<comment type="caution">
    <text evidence="1">The sequence shown here is derived from an EMBL/GenBank/DDBJ whole genome shotgun (WGS) entry which is preliminary data.</text>
</comment>
<evidence type="ECO:0000313" key="1">
    <source>
        <dbReference type="EMBL" id="KLU07211.1"/>
    </source>
</evidence>
<evidence type="ECO:0000313" key="2">
    <source>
        <dbReference type="Proteomes" id="UP000036367"/>
    </source>
</evidence>